<organism evidence="4 5">
    <name type="scientific">Ophiocordyceps sinensis (strain Co18 / CGMCC 3.14243)</name>
    <name type="common">Yarsagumba caterpillar fungus</name>
    <name type="synonym">Hirsutella sinensis</name>
    <dbReference type="NCBI Taxonomy" id="911162"/>
    <lineage>
        <taxon>Eukaryota</taxon>
        <taxon>Fungi</taxon>
        <taxon>Dikarya</taxon>
        <taxon>Ascomycota</taxon>
        <taxon>Pezizomycotina</taxon>
        <taxon>Sordariomycetes</taxon>
        <taxon>Hypocreomycetidae</taxon>
        <taxon>Hypocreales</taxon>
        <taxon>Ophiocordycipitaceae</taxon>
        <taxon>Ophiocordyceps</taxon>
    </lineage>
</organism>
<dbReference type="Proteomes" id="UP000019374">
    <property type="component" value="Unassembled WGS sequence"/>
</dbReference>
<name>T5AIV8_OPHSC</name>
<gene>
    <name evidence="4" type="ORF">OCS_02612</name>
</gene>
<dbReference type="SUPFAM" id="SSF57850">
    <property type="entry name" value="RING/U-box"/>
    <property type="match status" value="1"/>
</dbReference>
<feature type="compositionally biased region" description="Polar residues" evidence="2">
    <location>
        <begin position="99"/>
        <end position="109"/>
    </location>
</feature>
<feature type="compositionally biased region" description="Polar residues" evidence="2">
    <location>
        <begin position="226"/>
        <end position="235"/>
    </location>
</feature>
<evidence type="ECO:0000256" key="1">
    <source>
        <dbReference type="PROSITE-ProRule" id="PRU00175"/>
    </source>
</evidence>
<dbReference type="eggNOG" id="ENOG502T510">
    <property type="taxonomic scope" value="Eukaryota"/>
</dbReference>
<evidence type="ECO:0000313" key="5">
    <source>
        <dbReference type="Proteomes" id="UP000019374"/>
    </source>
</evidence>
<feature type="compositionally biased region" description="Basic and acidic residues" evidence="2">
    <location>
        <begin position="127"/>
        <end position="138"/>
    </location>
</feature>
<dbReference type="InterPro" id="IPR001841">
    <property type="entry name" value="Znf_RING"/>
</dbReference>
<reference evidence="4 5" key="1">
    <citation type="journal article" date="2013" name="Chin. Sci. Bull.">
        <title>Genome survey uncovers the secrets of sex and lifestyle in caterpillar fungus.</title>
        <authorList>
            <person name="Hu X."/>
            <person name="Zhang Y."/>
            <person name="Xiao G."/>
            <person name="Zheng P."/>
            <person name="Xia Y."/>
            <person name="Zhang X."/>
            <person name="St Leger R.J."/>
            <person name="Liu X."/>
            <person name="Wang C."/>
        </authorList>
    </citation>
    <scope>NUCLEOTIDE SEQUENCE [LARGE SCALE GENOMIC DNA]</scope>
    <source>
        <strain evidence="5">Co18 / CGMCC 3.14243</strain>
        <tissue evidence="4">Fruit-body</tissue>
    </source>
</reference>
<feature type="domain" description="RING-type" evidence="3">
    <location>
        <begin position="310"/>
        <end position="360"/>
    </location>
</feature>
<dbReference type="GO" id="GO:0008270">
    <property type="term" value="F:zinc ion binding"/>
    <property type="evidence" value="ECO:0007669"/>
    <property type="project" value="UniProtKB-KW"/>
</dbReference>
<accession>T5AIV8</accession>
<feature type="compositionally biased region" description="Polar residues" evidence="2">
    <location>
        <begin position="201"/>
        <end position="218"/>
    </location>
</feature>
<dbReference type="EMBL" id="KE652444">
    <property type="protein sequence ID" value="EQL01677.1"/>
    <property type="molecule type" value="Genomic_DNA"/>
</dbReference>
<keyword evidence="1" id="KW-0863">Zinc-finger</keyword>
<dbReference type="OrthoDB" id="8062037at2759"/>
<evidence type="ECO:0000259" key="3">
    <source>
        <dbReference type="PROSITE" id="PS50089"/>
    </source>
</evidence>
<dbReference type="InterPro" id="IPR013083">
    <property type="entry name" value="Znf_RING/FYVE/PHD"/>
</dbReference>
<dbReference type="PROSITE" id="PS50089">
    <property type="entry name" value="ZF_RING_2"/>
    <property type="match status" value="1"/>
</dbReference>
<keyword evidence="1" id="KW-0479">Metal-binding</keyword>
<sequence>MPSASRTSGRGTPRSRFKRFLNSLLRDGSLRRDRNVQEVQDLTYEGRDGSLRRYRRLSRNHDISGVQDLTYGPRLWDPLGHFPLRTASGGTVRLESDSSKSSLPNQDVETQVGGSSRSLRSSRGRQRISEWKSAKTEVEDPDAITPAPLVETQVSDATATTPTPLPSLQDRRDQLQSSELKSAETLVEDPDAITPAPLVETQVSDATATAPTLRPSSLQERRDRLQSSAWKSAETQVEDPDAITPAPLVETQVSDVTVTAPTPRPSFLLDRWNRLRRKRLQPVVEMKLGPSFSFCSTIPEVVELPDDYRCHVCGSIIGRPRSRDGKVEKPVFLPCGKAYGHECLFRTYNNKAQSTHCPDCLAPMRHACGHLALPTTTPPVATNEKAAVTLRNYEFCKSPRGLWLHTTIRRRTDRLQRAEAMQAEHEKSGMNLAYAAVRKVHRRHAAMAKLLLFQEHKIWWAKQRASFAVRP</sequence>
<protein>
    <submittedName>
        <fullName evidence="4">Zinc finger domain-containing protein</fullName>
    </submittedName>
</protein>
<dbReference type="AlphaFoldDB" id="T5AIV8"/>
<keyword evidence="1" id="KW-0862">Zinc</keyword>
<dbReference type="Gene3D" id="3.30.40.10">
    <property type="entry name" value="Zinc/RING finger domain, C3HC4 (zinc finger)"/>
    <property type="match status" value="1"/>
</dbReference>
<evidence type="ECO:0000256" key="2">
    <source>
        <dbReference type="SAM" id="MobiDB-lite"/>
    </source>
</evidence>
<dbReference type="HOGENOM" id="CLU_580175_0_0_1"/>
<feature type="region of interest" description="Disordered" evidence="2">
    <location>
        <begin position="91"/>
        <end position="239"/>
    </location>
</feature>
<evidence type="ECO:0000313" key="4">
    <source>
        <dbReference type="EMBL" id="EQL01677.1"/>
    </source>
</evidence>
<proteinExistence type="predicted"/>